<feature type="transmembrane region" description="Helical" evidence="1">
    <location>
        <begin position="35"/>
        <end position="55"/>
    </location>
</feature>
<evidence type="ECO:0000313" key="3">
    <source>
        <dbReference type="Proteomes" id="UP000228593"/>
    </source>
</evidence>
<protein>
    <submittedName>
        <fullName evidence="2">Uncharacterized protein</fullName>
    </submittedName>
</protein>
<gene>
    <name evidence="2" type="ORF">CR103_17525</name>
</gene>
<dbReference type="EMBL" id="PDOB01000034">
    <property type="protein sequence ID" value="PIL38521.1"/>
    <property type="molecule type" value="Genomic_DNA"/>
</dbReference>
<keyword evidence="1" id="KW-0472">Membrane</keyword>
<evidence type="ECO:0000256" key="1">
    <source>
        <dbReference type="SAM" id="Phobius"/>
    </source>
</evidence>
<proteinExistence type="predicted"/>
<evidence type="ECO:0000313" key="2">
    <source>
        <dbReference type="EMBL" id="PIL38521.1"/>
    </source>
</evidence>
<accession>A0A2G8SXP6</accession>
<keyword evidence="3" id="KW-1185">Reference proteome</keyword>
<sequence>MVWWTLWFGSIVAQCNPIAMHLAPHMRVRARRVIIVVWAAITLMMTLAVGVPIGYPGRSPCSPASR</sequence>
<comment type="caution">
    <text evidence="2">The sequence shown here is derived from an EMBL/GenBank/DDBJ whole genome shotgun (WGS) entry which is preliminary data.</text>
</comment>
<name>A0A2G8SXP6_9BURK</name>
<organism evidence="2 3">
    <name type="scientific">Massilia psychrophila</name>
    <dbReference type="NCBI Taxonomy" id="1603353"/>
    <lineage>
        <taxon>Bacteria</taxon>
        <taxon>Pseudomonadati</taxon>
        <taxon>Pseudomonadota</taxon>
        <taxon>Betaproteobacteria</taxon>
        <taxon>Burkholderiales</taxon>
        <taxon>Oxalobacteraceae</taxon>
        <taxon>Telluria group</taxon>
        <taxon>Massilia</taxon>
    </lineage>
</organism>
<keyword evidence="1" id="KW-0812">Transmembrane</keyword>
<keyword evidence="1" id="KW-1133">Transmembrane helix</keyword>
<reference evidence="2 3" key="1">
    <citation type="submission" date="2017-10" db="EMBL/GenBank/DDBJ databases">
        <title>Massilia psychrophilum sp. nov., a novel purple-pigmented bacterium isolated from Tianshan glacier, Xinjiang Municipality, China.</title>
        <authorList>
            <person name="Wang H."/>
        </authorList>
    </citation>
    <scope>NUCLEOTIDE SEQUENCE [LARGE SCALE GENOMIC DNA]</scope>
    <source>
        <strain evidence="2 3">JCM 30813</strain>
    </source>
</reference>
<dbReference type="AlphaFoldDB" id="A0A2G8SXP6"/>
<dbReference type="Proteomes" id="UP000228593">
    <property type="component" value="Unassembled WGS sequence"/>
</dbReference>